<comment type="caution">
    <text evidence="10">The sequence shown here is derived from an EMBL/GenBank/DDBJ whole genome shotgun (WGS) entry which is preliminary data.</text>
</comment>
<keyword evidence="5" id="KW-0862">Zinc</keyword>
<dbReference type="GO" id="GO:0008270">
    <property type="term" value="F:zinc ion binding"/>
    <property type="evidence" value="ECO:0007669"/>
    <property type="project" value="UniProtKB-KW"/>
</dbReference>
<dbReference type="InterPro" id="IPR013087">
    <property type="entry name" value="Znf_C2H2_type"/>
</dbReference>
<evidence type="ECO:0000256" key="6">
    <source>
        <dbReference type="ARBA" id="ARBA00023125"/>
    </source>
</evidence>
<evidence type="ECO:0000313" key="11">
    <source>
        <dbReference type="Proteomes" id="UP000572057"/>
    </source>
</evidence>
<reference evidence="11" key="1">
    <citation type="submission" date="2019-09" db="EMBL/GenBank/DDBJ databases">
        <title>Bird 10,000 Genomes (B10K) Project - Family phase.</title>
        <authorList>
            <person name="Zhang G."/>
        </authorList>
    </citation>
    <scope>NUCLEOTIDE SEQUENCE [LARGE SCALE GENOMIC DNA]</scope>
</reference>
<evidence type="ECO:0000313" key="10">
    <source>
        <dbReference type="EMBL" id="NXO45826.1"/>
    </source>
</evidence>
<proteinExistence type="predicted"/>
<gene>
    <name evidence="10" type="primary">Znf397_0</name>
    <name evidence="10" type="ORF">LOCOCH_R15149</name>
</gene>
<dbReference type="GO" id="GO:0000981">
    <property type="term" value="F:DNA-binding transcription factor activity, RNA polymerase II-specific"/>
    <property type="evidence" value="ECO:0007669"/>
    <property type="project" value="TreeGrafter"/>
</dbReference>
<dbReference type="SMART" id="SM00355">
    <property type="entry name" value="ZnF_C2H2"/>
    <property type="match status" value="2"/>
</dbReference>
<dbReference type="Gene3D" id="3.30.160.60">
    <property type="entry name" value="Classic Zinc Finger"/>
    <property type="match status" value="2"/>
</dbReference>
<dbReference type="PROSITE" id="PS50157">
    <property type="entry name" value="ZINC_FINGER_C2H2_2"/>
    <property type="match status" value="2"/>
</dbReference>
<dbReference type="SUPFAM" id="SSF57667">
    <property type="entry name" value="beta-beta-alpha zinc fingers"/>
    <property type="match status" value="1"/>
</dbReference>
<dbReference type="Pfam" id="PF00096">
    <property type="entry name" value="zf-C2H2"/>
    <property type="match status" value="2"/>
</dbReference>
<feature type="non-terminal residue" evidence="10">
    <location>
        <position position="1"/>
    </location>
</feature>
<evidence type="ECO:0000256" key="4">
    <source>
        <dbReference type="ARBA" id="ARBA00022771"/>
    </source>
</evidence>
<evidence type="ECO:0000259" key="9">
    <source>
        <dbReference type="PROSITE" id="PS50157"/>
    </source>
</evidence>
<dbReference type="EMBL" id="VXBM01002700">
    <property type="protein sequence ID" value="NXO45826.1"/>
    <property type="molecule type" value="Genomic_DNA"/>
</dbReference>
<keyword evidence="4 8" id="KW-0863">Zinc-finger</keyword>
<sequence length="73" mass="8215">LVVQEQLHDGEKLYKCLECGKSFCSSSKLIRHQVIHTGEWPYECGDCGKGFSCSSSLVTHQPHPHWGEALWVS</sequence>
<name>A0A7L1SAJ3_9PASS</name>
<evidence type="ECO:0000256" key="7">
    <source>
        <dbReference type="ARBA" id="ARBA00023242"/>
    </source>
</evidence>
<evidence type="ECO:0000256" key="8">
    <source>
        <dbReference type="PROSITE-ProRule" id="PRU00042"/>
    </source>
</evidence>
<evidence type="ECO:0000256" key="2">
    <source>
        <dbReference type="ARBA" id="ARBA00022723"/>
    </source>
</evidence>
<protein>
    <submittedName>
        <fullName evidence="10">ZN397 protein</fullName>
    </submittedName>
</protein>
<dbReference type="PANTHER" id="PTHR23226">
    <property type="entry name" value="ZINC FINGER AND SCAN DOMAIN-CONTAINING"/>
    <property type="match status" value="1"/>
</dbReference>
<dbReference type="GO" id="GO:0005634">
    <property type="term" value="C:nucleus"/>
    <property type="evidence" value="ECO:0007669"/>
    <property type="project" value="UniProtKB-SubCell"/>
</dbReference>
<keyword evidence="11" id="KW-1185">Reference proteome</keyword>
<accession>A0A7L1SAJ3</accession>
<dbReference type="OrthoDB" id="9198690at2759"/>
<comment type="subcellular location">
    <subcellularLocation>
        <location evidence="1">Nucleus</location>
    </subcellularLocation>
</comment>
<dbReference type="PANTHER" id="PTHR23226:SF416">
    <property type="entry name" value="FI01424P"/>
    <property type="match status" value="1"/>
</dbReference>
<dbReference type="PROSITE" id="PS00028">
    <property type="entry name" value="ZINC_FINGER_C2H2_1"/>
    <property type="match status" value="2"/>
</dbReference>
<dbReference type="GO" id="GO:0000978">
    <property type="term" value="F:RNA polymerase II cis-regulatory region sequence-specific DNA binding"/>
    <property type="evidence" value="ECO:0007669"/>
    <property type="project" value="TreeGrafter"/>
</dbReference>
<feature type="domain" description="C2H2-type" evidence="9">
    <location>
        <begin position="14"/>
        <end position="41"/>
    </location>
</feature>
<feature type="domain" description="C2H2-type" evidence="9">
    <location>
        <begin position="42"/>
        <end position="70"/>
    </location>
</feature>
<dbReference type="Proteomes" id="UP000572057">
    <property type="component" value="Unassembled WGS sequence"/>
</dbReference>
<keyword evidence="6" id="KW-0238">DNA-binding</keyword>
<dbReference type="FunFam" id="3.30.160.60:FF:002090">
    <property type="entry name" value="Zinc finger protein 473"/>
    <property type="match status" value="1"/>
</dbReference>
<keyword evidence="7" id="KW-0539">Nucleus</keyword>
<dbReference type="FunFam" id="3.30.160.60:FF:000690">
    <property type="entry name" value="Zinc finger protein 354C"/>
    <property type="match status" value="1"/>
</dbReference>
<dbReference type="InterPro" id="IPR036236">
    <property type="entry name" value="Znf_C2H2_sf"/>
</dbReference>
<dbReference type="AlphaFoldDB" id="A0A7L1SAJ3"/>
<organism evidence="10 11">
    <name type="scientific">Helopsaltes ochotensis</name>
    <name type="common">Middendorff's grasshopper-warbler</name>
    <dbReference type="NCBI Taxonomy" id="3150915"/>
    <lineage>
        <taxon>Eukaryota</taxon>
        <taxon>Metazoa</taxon>
        <taxon>Chordata</taxon>
        <taxon>Craniata</taxon>
        <taxon>Vertebrata</taxon>
        <taxon>Euteleostomi</taxon>
        <taxon>Archelosauria</taxon>
        <taxon>Archosauria</taxon>
        <taxon>Dinosauria</taxon>
        <taxon>Saurischia</taxon>
        <taxon>Theropoda</taxon>
        <taxon>Coelurosauria</taxon>
        <taxon>Aves</taxon>
        <taxon>Neognathae</taxon>
        <taxon>Neoaves</taxon>
        <taxon>Telluraves</taxon>
        <taxon>Australaves</taxon>
        <taxon>Passeriformes</taxon>
        <taxon>Sylvioidea</taxon>
        <taxon>Locustellidae</taxon>
        <taxon>Helopsaltes</taxon>
    </lineage>
</organism>
<feature type="non-terminal residue" evidence="10">
    <location>
        <position position="73"/>
    </location>
</feature>
<keyword evidence="2" id="KW-0479">Metal-binding</keyword>
<evidence type="ECO:0000256" key="5">
    <source>
        <dbReference type="ARBA" id="ARBA00022833"/>
    </source>
</evidence>
<keyword evidence="3" id="KW-0677">Repeat</keyword>
<evidence type="ECO:0000256" key="3">
    <source>
        <dbReference type="ARBA" id="ARBA00022737"/>
    </source>
</evidence>
<evidence type="ECO:0000256" key="1">
    <source>
        <dbReference type="ARBA" id="ARBA00004123"/>
    </source>
</evidence>